<dbReference type="Pfam" id="PF00089">
    <property type="entry name" value="Trypsin"/>
    <property type="match status" value="1"/>
</dbReference>
<keyword evidence="4" id="KW-1185">Reference proteome</keyword>
<dbReference type="InterPro" id="IPR018114">
    <property type="entry name" value="TRYPSIN_HIS"/>
</dbReference>
<dbReference type="InterPro" id="IPR009003">
    <property type="entry name" value="Peptidase_S1_PA"/>
</dbReference>
<dbReference type="GO" id="GO:0006508">
    <property type="term" value="P:proteolysis"/>
    <property type="evidence" value="ECO:0007669"/>
    <property type="project" value="InterPro"/>
</dbReference>
<dbReference type="PRINTS" id="PR00722">
    <property type="entry name" value="CHYMOTRYPSIN"/>
</dbReference>
<keyword evidence="1" id="KW-1015">Disulfide bond</keyword>
<dbReference type="Gene3D" id="2.40.10.10">
    <property type="entry name" value="Trypsin-like serine proteases"/>
    <property type="match status" value="1"/>
</dbReference>
<dbReference type="RefSeq" id="WP_093326778.1">
    <property type="nucleotide sequence ID" value="NZ_AP027363.1"/>
</dbReference>
<dbReference type="InterPro" id="IPR001314">
    <property type="entry name" value="Peptidase_S1A"/>
</dbReference>
<evidence type="ECO:0000256" key="1">
    <source>
        <dbReference type="ARBA" id="ARBA00023157"/>
    </source>
</evidence>
<evidence type="ECO:0000259" key="2">
    <source>
        <dbReference type="PROSITE" id="PS50240"/>
    </source>
</evidence>
<proteinExistence type="predicted"/>
<sequence>MNTFLFLLLPAKIMGYSCFVVGLTFSTIALPQSVDSIIDGDLASYHQTPYVVSIQRDNQGQWQHLCAGTLIDDHIVLTAAHCLLDISPESLRVYFGSSDLTKYGLEFSVAKTKLHKQYNHPEKYNHDIALLYVPHLYGYQLAELADKDFIDSMEPEQRTLLVGWGMTKRNGNASTNLRETELKYLSYHHCIAFFKQGSPNWRALNIDPNWLNEKHVCALPKYFGAPQSCYGDSGGPLLAKSGGRYLQVGLLSFGSPHVPSFGMFGCGLLGEPAVYTRVADYRQWIDRAIASFNSDSMPINTQHSSVEVHHSEQTDSEASDSVAGSNFKLLILLILIFGVRTCSDPKY</sequence>
<dbReference type="PROSITE" id="PS50240">
    <property type="entry name" value="TRYPSIN_DOM"/>
    <property type="match status" value="1"/>
</dbReference>
<dbReference type="GO" id="GO:0004252">
    <property type="term" value="F:serine-type endopeptidase activity"/>
    <property type="evidence" value="ECO:0007669"/>
    <property type="project" value="InterPro"/>
</dbReference>
<protein>
    <submittedName>
        <fullName evidence="3">Elastase-2</fullName>
    </submittedName>
</protein>
<dbReference type="STRING" id="349064.SAMN05660429_00118"/>
<dbReference type="InterPro" id="IPR001254">
    <property type="entry name" value="Trypsin_dom"/>
</dbReference>
<gene>
    <name evidence="3" type="ORF">SAMN05660429_00118</name>
</gene>
<feature type="domain" description="Peptidase S1" evidence="2">
    <location>
        <begin position="37"/>
        <end position="290"/>
    </location>
</feature>
<dbReference type="InterPro" id="IPR043504">
    <property type="entry name" value="Peptidase_S1_PA_chymotrypsin"/>
</dbReference>
<dbReference type="InterPro" id="IPR051333">
    <property type="entry name" value="CLIP_Serine_Protease"/>
</dbReference>
<accession>A0A1H9Y7Y3</accession>
<dbReference type="CDD" id="cd00190">
    <property type="entry name" value="Tryp_SPc"/>
    <property type="match status" value="1"/>
</dbReference>
<dbReference type="OrthoDB" id="9813836at2"/>
<name>A0A1H9Y7Y3_THASX</name>
<dbReference type="PROSITE" id="PS00134">
    <property type="entry name" value="TRYPSIN_HIS"/>
    <property type="match status" value="1"/>
</dbReference>
<dbReference type="FunFam" id="2.40.10.10:FF:000068">
    <property type="entry name" value="transmembrane protease serine 2"/>
    <property type="match status" value="1"/>
</dbReference>
<dbReference type="SUPFAM" id="SSF50494">
    <property type="entry name" value="Trypsin-like serine proteases"/>
    <property type="match status" value="1"/>
</dbReference>
<dbReference type="Proteomes" id="UP000199308">
    <property type="component" value="Unassembled WGS sequence"/>
</dbReference>
<dbReference type="AlphaFoldDB" id="A0A1H9Y7Y3"/>
<dbReference type="PANTHER" id="PTHR24260">
    <property type="match status" value="1"/>
</dbReference>
<dbReference type="PANTHER" id="PTHR24260:SF138">
    <property type="entry name" value="IP10340P-RELATED"/>
    <property type="match status" value="1"/>
</dbReference>
<evidence type="ECO:0000313" key="4">
    <source>
        <dbReference type="Proteomes" id="UP000199308"/>
    </source>
</evidence>
<dbReference type="EMBL" id="FOHK01000001">
    <property type="protein sequence ID" value="SES65046.1"/>
    <property type="molecule type" value="Genomic_DNA"/>
</dbReference>
<reference evidence="3 4" key="1">
    <citation type="submission" date="2016-10" db="EMBL/GenBank/DDBJ databases">
        <authorList>
            <person name="de Groot N.N."/>
        </authorList>
    </citation>
    <scope>NUCLEOTIDE SEQUENCE [LARGE SCALE GENOMIC DNA]</scope>
    <source>
        <strain evidence="3 4">DSM 19706</strain>
    </source>
</reference>
<organism evidence="3 4">
    <name type="scientific">Thalassotalea agarivorans</name>
    <name type="common">Thalassomonas agarivorans</name>
    <dbReference type="NCBI Taxonomy" id="349064"/>
    <lineage>
        <taxon>Bacteria</taxon>
        <taxon>Pseudomonadati</taxon>
        <taxon>Pseudomonadota</taxon>
        <taxon>Gammaproteobacteria</taxon>
        <taxon>Alteromonadales</taxon>
        <taxon>Colwelliaceae</taxon>
        <taxon>Thalassotalea</taxon>
    </lineage>
</organism>
<dbReference type="SMART" id="SM00020">
    <property type="entry name" value="Tryp_SPc"/>
    <property type="match status" value="1"/>
</dbReference>
<evidence type="ECO:0000313" key="3">
    <source>
        <dbReference type="EMBL" id="SES65046.1"/>
    </source>
</evidence>